<comment type="caution">
    <text evidence="1">The sequence shown here is derived from an EMBL/GenBank/DDBJ whole genome shotgun (WGS) entry which is preliminary data.</text>
</comment>
<dbReference type="Gene3D" id="1.25.40.390">
    <property type="match status" value="1"/>
</dbReference>
<dbReference type="PROSITE" id="PS51257">
    <property type="entry name" value="PROKAR_LIPOPROTEIN"/>
    <property type="match status" value="1"/>
</dbReference>
<dbReference type="InterPro" id="IPR041662">
    <property type="entry name" value="SusD-like_2"/>
</dbReference>
<sequence length="499" mass="54712">MKKIFKYIAGIAIASTVLAGCGKGFLDINENPNRPVTATPNLILTSGLNRTSALVSTTLNEIGSVWAGYWAPATDYLWYINNKQYNVTPNFGTAVFETSFDILSDFQAVQDAAVAANMNYYQGIAGIMKAYHFQNLVDAYNNVPYTEALKNTQNIRPKYDEGQAIYDDLIKQLDAAIALIKSAPETEAKPQGEDIYFAGNMTNWIKFANTLKLRILLRQSEIPGKDATIKAEIAKIVSEGSGFSDAGVYGQPGYTSSATKMNPFWEGYYANSAGSATSNYKATRPTKYIVNNYLSNNDPRIDQMYLKVSGAFKGIELGRNTGDSEAALYKSSVTSAFLTNGGILKSATQKAVIMLPSESLFLQAEAVARGWMTGDAKALYNKAIEESFVFLGVPDAAAAAATYAGQAINKVGYDASTNKVEAIIYQKWLALNSVSGWEAWTEFRRTKFPTDNPLSLNAIKPIHPKRLVYPSSEYGRNGDEVEKQGDIDTFTSKIFWDTK</sequence>
<proteinExistence type="predicted"/>
<keyword evidence="2" id="KW-1185">Reference proteome</keyword>
<dbReference type="RefSeq" id="WP_336557295.1">
    <property type="nucleotide sequence ID" value="NZ_JAYLLN010000005.1"/>
</dbReference>
<gene>
    <name evidence="1" type="ORF">VJ786_03860</name>
</gene>
<evidence type="ECO:0000313" key="1">
    <source>
        <dbReference type="EMBL" id="MEI5984033.1"/>
    </source>
</evidence>
<evidence type="ECO:0000313" key="2">
    <source>
        <dbReference type="Proteomes" id="UP001363035"/>
    </source>
</evidence>
<dbReference type="InterPro" id="IPR011990">
    <property type="entry name" value="TPR-like_helical_dom_sf"/>
</dbReference>
<dbReference type="EMBL" id="JAYLLN010000005">
    <property type="protein sequence ID" value="MEI5984033.1"/>
    <property type="molecule type" value="Genomic_DNA"/>
</dbReference>
<name>A0ABU8I3H5_9SPHI</name>
<reference evidence="1 2" key="1">
    <citation type="submission" date="2024-01" db="EMBL/GenBank/DDBJ databases">
        <title>Sphingobacterium tenebrionis sp. nov., a novel endophyte isolated from tenebrio molitor intestines.</title>
        <authorList>
            <person name="Zhang C."/>
        </authorList>
    </citation>
    <scope>NUCLEOTIDE SEQUENCE [LARGE SCALE GENOMIC DNA]</scope>
    <source>
        <strain evidence="1 2">PU5-4</strain>
    </source>
</reference>
<organism evidence="1 2">
    <name type="scientific">Sphingobacterium tenebrionis</name>
    <dbReference type="NCBI Taxonomy" id="3111775"/>
    <lineage>
        <taxon>Bacteria</taxon>
        <taxon>Pseudomonadati</taxon>
        <taxon>Bacteroidota</taxon>
        <taxon>Sphingobacteriia</taxon>
        <taxon>Sphingobacteriales</taxon>
        <taxon>Sphingobacteriaceae</taxon>
        <taxon>Sphingobacterium</taxon>
    </lineage>
</organism>
<accession>A0ABU8I3H5</accession>
<dbReference type="Pfam" id="PF12771">
    <property type="entry name" value="SusD-like_2"/>
    <property type="match status" value="1"/>
</dbReference>
<dbReference type="Proteomes" id="UP001363035">
    <property type="component" value="Unassembled WGS sequence"/>
</dbReference>
<keyword evidence="1" id="KW-0449">Lipoprotein</keyword>
<protein>
    <submittedName>
        <fullName evidence="1">SusD/RagB family nutrient-binding outer membrane lipoprotein</fullName>
    </submittedName>
</protein>
<dbReference type="SUPFAM" id="SSF48452">
    <property type="entry name" value="TPR-like"/>
    <property type="match status" value="1"/>
</dbReference>